<sequence length="163" mass="19092">MIISNTDNTYYSNINETEIINFAINLQNTITQFPLPPHCTLLPRQDIYDSSVIIEFVHPGSNRTGSAIMYKPTMENGYYGEGFIEMMCSIDGFNGYYIEMMVNSVYEMFEVIQFSQQLLQYQPNTTQLEYVHVPLHLLNHWCVQPHLRALNLEMQNRPYRPTH</sequence>
<name>A0A6C0HWA9_9ZZZZ</name>
<dbReference type="EMBL" id="MN740018">
    <property type="protein sequence ID" value="QHT84517.1"/>
    <property type="molecule type" value="Genomic_DNA"/>
</dbReference>
<reference evidence="1" key="1">
    <citation type="journal article" date="2020" name="Nature">
        <title>Giant virus diversity and host interactions through global metagenomics.</title>
        <authorList>
            <person name="Schulz F."/>
            <person name="Roux S."/>
            <person name="Paez-Espino D."/>
            <person name="Jungbluth S."/>
            <person name="Walsh D.A."/>
            <person name="Denef V.J."/>
            <person name="McMahon K.D."/>
            <person name="Konstantinidis K.T."/>
            <person name="Eloe-Fadrosh E.A."/>
            <person name="Kyrpides N.C."/>
            <person name="Woyke T."/>
        </authorList>
    </citation>
    <scope>NUCLEOTIDE SEQUENCE</scope>
    <source>
        <strain evidence="1">GVMAG-M-3300023184-177</strain>
    </source>
</reference>
<protein>
    <submittedName>
        <fullName evidence="1">Uncharacterized protein</fullName>
    </submittedName>
</protein>
<organism evidence="1">
    <name type="scientific">viral metagenome</name>
    <dbReference type="NCBI Taxonomy" id="1070528"/>
    <lineage>
        <taxon>unclassified sequences</taxon>
        <taxon>metagenomes</taxon>
        <taxon>organismal metagenomes</taxon>
    </lineage>
</organism>
<dbReference type="AlphaFoldDB" id="A0A6C0HWA9"/>
<proteinExistence type="predicted"/>
<accession>A0A6C0HWA9</accession>
<evidence type="ECO:0000313" key="1">
    <source>
        <dbReference type="EMBL" id="QHT84517.1"/>
    </source>
</evidence>